<keyword evidence="3" id="KW-1185">Reference proteome</keyword>
<evidence type="ECO:0000313" key="3">
    <source>
        <dbReference type="Proteomes" id="UP000240987"/>
    </source>
</evidence>
<dbReference type="PROSITE" id="PS00409">
    <property type="entry name" value="PROKAR_NTER_METHYL"/>
    <property type="match status" value="1"/>
</dbReference>
<reference evidence="2 3" key="1">
    <citation type="submission" date="2018-01" db="EMBL/GenBank/DDBJ databases">
        <title>Whole genome sequencing of Histamine producing bacteria.</title>
        <authorList>
            <person name="Butler K."/>
        </authorList>
    </citation>
    <scope>NUCLEOTIDE SEQUENCE [LARGE SCALE GENOMIC DNA]</scope>
    <source>
        <strain evidence="2 3">JCM 12947</strain>
    </source>
</reference>
<keyword evidence="1" id="KW-0472">Membrane</keyword>
<dbReference type="RefSeq" id="WP_107243688.1">
    <property type="nucleotide sequence ID" value="NZ_PYMJ01000017.1"/>
</dbReference>
<evidence type="ECO:0000313" key="2">
    <source>
        <dbReference type="EMBL" id="PSU47013.1"/>
    </source>
</evidence>
<proteinExistence type="predicted"/>
<dbReference type="AlphaFoldDB" id="A0A2T3JDQ0"/>
<protein>
    <submittedName>
        <fullName evidence="2">Pilin protein</fullName>
    </submittedName>
</protein>
<dbReference type="EMBL" id="PYMJ01000017">
    <property type="protein sequence ID" value="PSU47013.1"/>
    <property type="molecule type" value="Genomic_DNA"/>
</dbReference>
<evidence type="ECO:0000256" key="1">
    <source>
        <dbReference type="SAM" id="Phobius"/>
    </source>
</evidence>
<dbReference type="InterPro" id="IPR012902">
    <property type="entry name" value="N_methyl_site"/>
</dbReference>
<gene>
    <name evidence="2" type="ORF">C9J12_16300</name>
</gene>
<keyword evidence="1" id="KW-0812">Transmembrane</keyword>
<organism evidence="2 3">
    <name type="scientific">Photobacterium frigidiphilum</name>
    <dbReference type="NCBI Taxonomy" id="264736"/>
    <lineage>
        <taxon>Bacteria</taxon>
        <taxon>Pseudomonadati</taxon>
        <taxon>Pseudomonadota</taxon>
        <taxon>Gammaproteobacteria</taxon>
        <taxon>Vibrionales</taxon>
        <taxon>Vibrionaceae</taxon>
        <taxon>Photobacterium</taxon>
    </lineage>
</organism>
<comment type="caution">
    <text evidence="2">The sequence shown here is derived from an EMBL/GenBank/DDBJ whole genome shotgun (WGS) entry which is preliminary data.</text>
</comment>
<sequence length="205" mass="22955">MKPVNIKSVIKSKGFTLIEGIIAIVIMGIAMVTLTSFLFPQIEQSATPHYQARASALANAYMTEILARKFDHNSDDNGERFRCDDNAYPDFPLTTPPPPICTIALGPDSENRAQLNDVDDYIGCWVGENRTCTDDRGKITDVVGIEVNDQYKNFVVSVDVFYDANHDNQADDASVKANRRHKRINLTVDAGRYGTYQFSAYRSNY</sequence>
<keyword evidence="1" id="KW-1133">Transmembrane helix</keyword>
<accession>A0A2T3JDQ0</accession>
<feature type="transmembrane region" description="Helical" evidence="1">
    <location>
        <begin position="21"/>
        <end position="39"/>
    </location>
</feature>
<dbReference type="NCBIfam" id="TIGR02532">
    <property type="entry name" value="IV_pilin_GFxxxE"/>
    <property type="match status" value="1"/>
</dbReference>
<dbReference type="Proteomes" id="UP000240987">
    <property type="component" value="Unassembled WGS sequence"/>
</dbReference>
<dbReference type="Pfam" id="PF07963">
    <property type="entry name" value="N_methyl"/>
    <property type="match status" value="1"/>
</dbReference>
<dbReference type="OrthoDB" id="5593857at2"/>
<name>A0A2T3JDQ0_9GAMM</name>